<reference evidence="3" key="1">
    <citation type="submission" date="2008-03" db="EMBL/GenBank/DDBJ databases">
        <title>Complete sequence of chromosome of Beijerinckia indica subsp. indica ATCC 9039.</title>
        <authorList>
            <consortium name="US DOE Joint Genome Institute"/>
            <person name="Copeland A."/>
            <person name="Lucas S."/>
            <person name="Lapidus A."/>
            <person name="Glavina del Rio T."/>
            <person name="Dalin E."/>
            <person name="Tice H."/>
            <person name="Bruce D."/>
            <person name="Goodwin L."/>
            <person name="Pitluck S."/>
            <person name="LaButti K."/>
            <person name="Schmutz J."/>
            <person name="Larimer F."/>
            <person name="Land M."/>
            <person name="Hauser L."/>
            <person name="Kyrpides N."/>
            <person name="Mikhailova N."/>
            <person name="Dunfield P.F."/>
            <person name="Dedysh S.N."/>
            <person name="Liesack W."/>
            <person name="Saw J.H."/>
            <person name="Alam M."/>
            <person name="Chen Y."/>
            <person name="Murrell J.C."/>
            <person name="Richardson P."/>
        </authorList>
    </citation>
    <scope>NUCLEOTIDE SEQUENCE [LARGE SCALE GENOMIC DNA]</scope>
    <source>
        <strain evidence="3">ATCC 9039 / DSM 1715 / NCIMB 8712</strain>
    </source>
</reference>
<dbReference type="AlphaFoldDB" id="B2IB34"/>
<evidence type="ECO:0000313" key="3">
    <source>
        <dbReference type="Proteomes" id="UP000001695"/>
    </source>
</evidence>
<evidence type="ECO:0000313" key="2">
    <source>
        <dbReference type="EMBL" id="ACB93734.1"/>
    </source>
</evidence>
<evidence type="ECO:0008006" key="4">
    <source>
        <dbReference type="Google" id="ProtNLM"/>
    </source>
</evidence>
<keyword evidence="1" id="KW-1133">Transmembrane helix</keyword>
<dbReference type="PANTHER" id="PTHR40034:SF1">
    <property type="entry name" value="BSL5891 PROTEIN"/>
    <property type="match status" value="1"/>
</dbReference>
<keyword evidence="1" id="KW-0812">Transmembrane</keyword>
<dbReference type="OrthoDB" id="123261at2"/>
<gene>
    <name evidence="2" type="ordered locus">Bind_0075</name>
</gene>
<protein>
    <recommendedName>
        <fullName evidence="4">DUF3311 domain-containing protein</fullName>
    </recommendedName>
</protein>
<dbReference type="eggNOG" id="ENOG5033A73">
    <property type="taxonomic scope" value="Bacteria"/>
</dbReference>
<dbReference type="STRING" id="395963.Bind_0075"/>
<sequence>MSPIWLLLILPYIGLLWVPFYNHADPEFLGFPFFYWYQLAWVPITSLLLFFVYRSLQRGGRISHED</sequence>
<organism evidence="2 3">
    <name type="scientific">Beijerinckia indica subsp. indica (strain ATCC 9039 / DSM 1715 / NCIMB 8712)</name>
    <dbReference type="NCBI Taxonomy" id="395963"/>
    <lineage>
        <taxon>Bacteria</taxon>
        <taxon>Pseudomonadati</taxon>
        <taxon>Pseudomonadota</taxon>
        <taxon>Alphaproteobacteria</taxon>
        <taxon>Hyphomicrobiales</taxon>
        <taxon>Beijerinckiaceae</taxon>
        <taxon>Beijerinckia</taxon>
    </lineage>
</organism>
<dbReference type="EMBL" id="CP001016">
    <property type="protein sequence ID" value="ACB93734.1"/>
    <property type="molecule type" value="Genomic_DNA"/>
</dbReference>
<name>B2IB34_BEII9</name>
<feature type="transmembrane region" description="Helical" evidence="1">
    <location>
        <begin position="34"/>
        <end position="53"/>
    </location>
</feature>
<dbReference type="InterPro" id="IPR021741">
    <property type="entry name" value="DUF3311"/>
</dbReference>
<keyword evidence="3" id="KW-1185">Reference proteome</keyword>
<dbReference type="Pfam" id="PF11755">
    <property type="entry name" value="DUF3311"/>
    <property type="match status" value="1"/>
</dbReference>
<proteinExistence type="predicted"/>
<dbReference type="RefSeq" id="WP_012383092.1">
    <property type="nucleotide sequence ID" value="NC_010581.1"/>
</dbReference>
<dbReference type="Proteomes" id="UP000001695">
    <property type="component" value="Chromosome"/>
</dbReference>
<dbReference type="HOGENOM" id="CLU_183045_1_1_5"/>
<evidence type="ECO:0000256" key="1">
    <source>
        <dbReference type="SAM" id="Phobius"/>
    </source>
</evidence>
<accession>B2IB34</accession>
<dbReference type="PANTHER" id="PTHR40034">
    <property type="entry name" value="BSL5891 PROTEIN"/>
    <property type="match status" value="1"/>
</dbReference>
<reference evidence="2 3" key="2">
    <citation type="journal article" date="2010" name="J. Bacteriol.">
        <title>Complete genome sequence of Beijerinckia indica subsp. indica.</title>
        <authorList>
            <person name="Tamas I."/>
            <person name="Dedysh S.N."/>
            <person name="Liesack W."/>
            <person name="Stott M.B."/>
            <person name="Alam M."/>
            <person name="Murrell J.C."/>
            <person name="Dunfield P.F."/>
        </authorList>
    </citation>
    <scope>NUCLEOTIDE SEQUENCE [LARGE SCALE GENOMIC DNA]</scope>
    <source>
        <strain evidence="3">ATCC 9039 / DSM 1715 / NCIMB 8712</strain>
    </source>
</reference>
<dbReference type="KEGG" id="bid:Bind_0075"/>
<keyword evidence="1" id="KW-0472">Membrane</keyword>